<evidence type="ECO:0000259" key="3">
    <source>
        <dbReference type="SMART" id="SM00062"/>
    </source>
</evidence>
<dbReference type="Gene3D" id="3.40.190.10">
    <property type="entry name" value="Periplasmic binding protein-like II"/>
    <property type="match status" value="2"/>
</dbReference>
<evidence type="ECO:0000256" key="1">
    <source>
        <dbReference type="ARBA" id="ARBA00022729"/>
    </source>
</evidence>
<gene>
    <name evidence="4" type="ORF">E1269_17250</name>
</gene>
<evidence type="ECO:0000313" key="4">
    <source>
        <dbReference type="EMBL" id="TDE08455.1"/>
    </source>
</evidence>
<dbReference type="InParanoid" id="A0A4R5DD51"/>
<dbReference type="Pfam" id="PF00497">
    <property type="entry name" value="SBP_bac_3"/>
    <property type="match status" value="1"/>
</dbReference>
<dbReference type="InterPro" id="IPR001638">
    <property type="entry name" value="Solute-binding_3/MltF_N"/>
</dbReference>
<reference evidence="4 5" key="1">
    <citation type="submission" date="2019-03" db="EMBL/GenBank/DDBJ databases">
        <title>Draft genome sequences of novel Actinobacteria.</title>
        <authorList>
            <person name="Sahin N."/>
            <person name="Ay H."/>
            <person name="Saygin H."/>
        </authorList>
    </citation>
    <scope>NUCLEOTIDE SEQUENCE [LARGE SCALE GENOMIC DNA]</scope>
    <source>
        <strain evidence="4 5">5K138</strain>
    </source>
</reference>
<dbReference type="SUPFAM" id="SSF53850">
    <property type="entry name" value="Periplasmic binding protein-like II"/>
    <property type="match status" value="1"/>
</dbReference>
<evidence type="ECO:0000256" key="2">
    <source>
        <dbReference type="SAM" id="SignalP"/>
    </source>
</evidence>
<evidence type="ECO:0000313" key="5">
    <source>
        <dbReference type="Proteomes" id="UP000294739"/>
    </source>
</evidence>
<dbReference type="SMART" id="SM00062">
    <property type="entry name" value="PBPb"/>
    <property type="match status" value="1"/>
</dbReference>
<accession>A0A4R5DD51</accession>
<feature type="chain" id="PRO_5020584517" evidence="2">
    <location>
        <begin position="33"/>
        <end position="318"/>
    </location>
</feature>
<dbReference type="PANTHER" id="PTHR35936:SF17">
    <property type="entry name" value="ARGININE-BINDING EXTRACELLULAR PROTEIN ARTP"/>
    <property type="match status" value="1"/>
</dbReference>
<sequence length="318" mass="34365">MGDHDQTPRRPPRRVRLTALSAAICGAALLTAAGCGDSTSSGNADYDLVGNDVVLVSTAASMPNTGMDGREFIGFEAEMLKQALDNLGLEYEVALSDFPGMLASVQSKRADIGVANIAWLESRTADGLFSDPIFYGRPVVAQTPGLGVDSVEGLKGHTVGTVSGFVSVPVLSNMEGVELRTYPDIAATLADLDAGRIDIALIDPLLTLYTHKTRPDLNFDVMPMTPPTTAEIEANPDLEVFGPHMIGWYLPEGGEELRDALNEEIRAMYENGETARLMQEHGIDAPDDLLTVSDEWQTFFTDQRHSVDRPDEWTLPLG</sequence>
<proteinExistence type="predicted"/>
<dbReference type="EMBL" id="SMKZ01000024">
    <property type="protein sequence ID" value="TDE08455.1"/>
    <property type="molecule type" value="Genomic_DNA"/>
</dbReference>
<keyword evidence="5" id="KW-1185">Reference proteome</keyword>
<feature type="signal peptide" evidence="2">
    <location>
        <begin position="1"/>
        <end position="32"/>
    </location>
</feature>
<name>A0A4R5DD51_9ACTN</name>
<dbReference type="Proteomes" id="UP000294739">
    <property type="component" value="Unassembled WGS sequence"/>
</dbReference>
<protein>
    <submittedName>
        <fullName evidence="4">Amino acid ABC transporter substrate-binding protein</fullName>
    </submittedName>
</protein>
<dbReference type="AlphaFoldDB" id="A0A4R5DD51"/>
<dbReference type="RefSeq" id="WP_131896731.1">
    <property type="nucleotide sequence ID" value="NZ_SMKZ01000024.1"/>
</dbReference>
<dbReference type="CDD" id="cd13530">
    <property type="entry name" value="PBP2_peptides_like"/>
    <property type="match status" value="1"/>
</dbReference>
<dbReference type="OrthoDB" id="8454826at2"/>
<organism evidence="4 5">
    <name type="scientific">Jiangella asiatica</name>
    <dbReference type="NCBI Taxonomy" id="2530372"/>
    <lineage>
        <taxon>Bacteria</taxon>
        <taxon>Bacillati</taxon>
        <taxon>Actinomycetota</taxon>
        <taxon>Actinomycetes</taxon>
        <taxon>Jiangellales</taxon>
        <taxon>Jiangellaceae</taxon>
        <taxon>Jiangella</taxon>
    </lineage>
</organism>
<keyword evidence="1 2" id="KW-0732">Signal</keyword>
<dbReference type="PANTHER" id="PTHR35936">
    <property type="entry name" value="MEMBRANE-BOUND LYTIC MUREIN TRANSGLYCOSYLASE F"/>
    <property type="match status" value="1"/>
</dbReference>
<comment type="caution">
    <text evidence="4">The sequence shown here is derived from an EMBL/GenBank/DDBJ whole genome shotgun (WGS) entry which is preliminary data.</text>
</comment>
<feature type="domain" description="Solute-binding protein family 3/N-terminal" evidence="3">
    <location>
        <begin position="53"/>
        <end position="284"/>
    </location>
</feature>